<protein>
    <submittedName>
        <fullName evidence="4">DUF5689 domain-containing protein</fullName>
    </submittedName>
</protein>
<evidence type="ECO:0000259" key="3">
    <source>
        <dbReference type="Pfam" id="PF18942"/>
    </source>
</evidence>
<dbReference type="InterPro" id="IPR043744">
    <property type="entry name" value="DUF5689"/>
</dbReference>
<feature type="signal peptide" evidence="1">
    <location>
        <begin position="1"/>
        <end position="18"/>
    </location>
</feature>
<dbReference type="PROSITE" id="PS51257">
    <property type="entry name" value="PROKAR_LIPOPROTEIN"/>
    <property type="match status" value="1"/>
</dbReference>
<feature type="domain" description="DUF5689" evidence="3">
    <location>
        <begin position="39"/>
        <end position="242"/>
    </location>
</feature>
<dbReference type="InterPro" id="IPR032185">
    <property type="entry name" value="DUF5017"/>
</dbReference>
<feature type="domain" description="DUF5017" evidence="2">
    <location>
        <begin position="330"/>
        <end position="423"/>
    </location>
</feature>
<accession>A0ABP3Y394</accession>
<name>A0ABP3Y394_9FLAO</name>
<dbReference type="NCBIfam" id="NF038128">
    <property type="entry name" value="choice_anch_J"/>
    <property type="match status" value="1"/>
</dbReference>
<feature type="chain" id="PRO_5046100737" evidence="1">
    <location>
        <begin position="19"/>
        <end position="427"/>
    </location>
</feature>
<dbReference type="Pfam" id="PF18942">
    <property type="entry name" value="DUF5689"/>
    <property type="match status" value="1"/>
</dbReference>
<dbReference type="Pfam" id="PF16409">
    <property type="entry name" value="DUF5017"/>
    <property type="match status" value="1"/>
</dbReference>
<sequence>MKNKIKLPVLAATLVLTAASCVKKEFDSPPVQEIPVGHLLTLQDLRDTFAAGGNVPIRFDKDYSIYANVTMDDQNGNIYKNAYVQDPTGAIVLRTLFSGGLYEGDSVRIALKGTTLSSYNGMLQLDSVDIDKNIIKQATGKHIAPEDVTLADIVNGDYQAKLVRINNVEFSGSELNNTYANAITQQTQNRTLIDCDETHSALVRTSGYADFADEMVAQGNGSIVCVVGVFNNDKQLYIRKPSEINMNGNRCTANPFDSYLFKNFSDESITSGGWINYVVTSTPQAGINWYISDQGSSGNHYAVISGYQNGSTNTTEVWMISPAVDLSQASAPGLQFKSSKNYNGPALQLMISTDYDGTSDPSTNGTWVNYTSYATWSPGSFSWTPSGLIQLSQFMGNSSVYFAFKYTSSTPNSAATWQVDDIIVNEN</sequence>
<evidence type="ECO:0000259" key="2">
    <source>
        <dbReference type="Pfam" id="PF16409"/>
    </source>
</evidence>
<comment type="caution">
    <text evidence="4">The sequence shown here is derived from an EMBL/GenBank/DDBJ whole genome shotgun (WGS) entry which is preliminary data.</text>
</comment>
<proteinExistence type="predicted"/>
<gene>
    <name evidence="4" type="ORF">GCM10009118_16320</name>
</gene>
<keyword evidence="1" id="KW-0732">Signal</keyword>
<dbReference type="RefSeq" id="WP_343786477.1">
    <property type="nucleotide sequence ID" value="NZ_BAAAFH010000011.1"/>
</dbReference>
<evidence type="ECO:0000313" key="4">
    <source>
        <dbReference type="EMBL" id="GAA0875223.1"/>
    </source>
</evidence>
<evidence type="ECO:0000256" key="1">
    <source>
        <dbReference type="SAM" id="SignalP"/>
    </source>
</evidence>
<keyword evidence="5" id="KW-1185">Reference proteome</keyword>
<evidence type="ECO:0000313" key="5">
    <source>
        <dbReference type="Proteomes" id="UP001501126"/>
    </source>
</evidence>
<dbReference type="EMBL" id="BAAAFH010000011">
    <property type="protein sequence ID" value="GAA0875223.1"/>
    <property type="molecule type" value="Genomic_DNA"/>
</dbReference>
<dbReference type="Proteomes" id="UP001501126">
    <property type="component" value="Unassembled WGS sequence"/>
</dbReference>
<reference evidence="5" key="1">
    <citation type="journal article" date="2019" name="Int. J. Syst. Evol. Microbiol.">
        <title>The Global Catalogue of Microorganisms (GCM) 10K type strain sequencing project: providing services to taxonomists for standard genome sequencing and annotation.</title>
        <authorList>
            <consortium name="The Broad Institute Genomics Platform"/>
            <consortium name="The Broad Institute Genome Sequencing Center for Infectious Disease"/>
            <person name="Wu L."/>
            <person name="Ma J."/>
        </authorList>
    </citation>
    <scope>NUCLEOTIDE SEQUENCE [LARGE SCALE GENOMIC DNA]</scope>
    <source>
        <strain evidence="5">JCM 16083</strain>
    </source>
</reference>
<organism evidence="4 5">
    <name type="scientific">Wandonia haliotis</name>
    <dbReference type="NCBI Taxonomy" id="574963"/>
    <lineage>
        <taxon>Bacteria</taxon>
        <taxon>Pseudomonadati</taxon>
        <taxon>Bacteroidota</taxon>
        <taxon>Flavobacteriia</taxon>
        <taxon>Flavobacteriales</taxon>
        <taxon>Crocinitomicaceae</taxon>
        <taxon>Wandonia</taxon>
    </lineage>
</organism>